<dbReference type="AlphaFoldDB" id="A0A6J4Q7W2"/>
<accession>A0A6J4Q7W2</accession>
<protein>
    <submittedName>
        <fullName evidence="1">Uncharacterized protein</fullName>
    </submittedName>
</protein>
<evidence type="ECO:0000313" key="1">
    <source>
        <dbReference type="EMBL" id="CAA9433135.1"/>
    </source>
</evidence>
<dbReference type="EMBL" id="CADCVC010000060">
    <property type="protein sequence ID" value="CAA9433135.1"/>
    <property type="molecule type" value="Genomic_DNA"/>
</dbReference>
<organism evidence="1">
    <name type="scientific">uncultured Rubrobacteraceae bacterium</name>
    <dbReference type="NCBI Taxonomy" id="349277"/>
    <lineage>
        <taxon>Bacteria</taxon>
        <taxon>Bacillati</taxon>
        <taxon>Actinomycetota</taxon>
        <taxon>Rubrobacteria</taxon>
        <taxon>Rubrobacterales</taxon>
        <taxon>Rubrobacteraceae</taxon>
        <taxon>environmental samples</taxon>
    </lineage>
</organism>
<reference evidence="1" key="1">
    <citation type="submission" date="2020-02" db="EMBL/GenBank/DDBJ databases">
        <authorList>
            <person name="Meier V. D."/>
        </authorList>
    </citation>
    <scope>NUCLEOTIDE SEQUENCE</scope>
    <source>
        <strain evidence="1">AVDCRST_MAG80</strain>
    </source>
</reference>
<proteinExistence type="predicted"/>
<name>A0A6J4Q7W2_9ACTN</name>
<sequence length="133" mass="14411">MRGRYTGLRAAPQYVISRREKGAPELLNIALGAGDEKALPVFSSEMLARGFLRSGDFDPEWRVRESHNGELASLLLGPYTDVMWALPNPLPEPLAAEDALLNLLDRSSFVSLLLNRGRGLASLPSLGETPGAP</sequence>
<gene>
    <name evidence="1" type="ORF">AVDCRST_MAG80-723</name>
</gene>